<evidence type="ECO:0008006" key="14">
    <source>
        <dbReference type="Google" id="ProtNLM"/>
    </source>
</evidence>
<dbReference type="InterPro" id="IPR002401">
    <property type="entry name" value="Cyt_P450_E_grp-I"/>
</dbReference>
<comment type="similarity">
    <text evidence="3 11">Belongs to the cytochrome P450 family.</text>
</comment>
<dbReference type="Gene3D" id="1.10.630.10">
    <property type="entry name" value="Cytochrome P450"/>
    <property type="match status" value="1"/>
</dbReference>
<evidence type="ECO:0000256" key="8">
    <source>
        <dbReference type="ARBA" id="ARBA00023004"/>
    </source>
</evidence>
<evidence type="ECO:0000256" key="4">
    <source>
        <dbReference type="ARBA" id="ARBA00022692"/>
    </source>
</evidence>
<evidence type="ECO:0000256" key="1">
    <source>
        <dbReference type="ARBA" id="ARBA00001971"/>
    </source>
</evidence>
<dbReference type="PRINTS" id="PR00463">
    <property type="entry name" value="EP450I"/>
</dbReference>
<evidence type="ECO:0000313" key="12">
    <source>
        <dbReference type="EMBL" id="CAK9150716.1"/>
    </source>
</evidence>
<dbReference type="GO" id="GO:0046872">
    <property type="term" value="F:metal ion binding"/>
    <property type="evidence" value="ECO:0007669"/>
    <property type="project" value="UniProtKB-KW"/>
</dbReference>
<proteinExistence type="inferred from homology"/>
<keyword evidence="5 10" id="KW-0479">Metal-binding</keyword>
<dbReference type="Pfam" id="PF00067">
    <property type="entry name" value="p450"/>
    <property type="match status" value="1"/>
</dbReference>
<dbReference type="Proteomes" id="UP001642360">
    <property type="component" value="Unassembled WGS sequence"/>
</dbReference>
<dbReference type="PANTHER" id="PTHR24286">
    <property type="entry name" value="CYTOCHROME P450 26"/>
    <property type="match status" value="1"/>
</dbReference>
<dbReference type="InterPro" id="IPR017972">
    <property type="entry name" value="Cyt_P450_CS"/>
</dbReference>
<keyword evidence="4" id="KW-0812">Transmembrane</keyword>
<protein>
    <recommendedName>
        <fullName evidence="14">Cytochrome P450</fullName>
    </recommendedName>
</protein>
<dbReference type="FunFam" id="1.10.630.10:FF:000022">
    <property type="entry name" value="Taxadiene 5-alpha hydroxylase"/>
    <property type="match status" value="1"/>
</dbReference>
<evidence type="ECO:0000256" key="7">
    <source>
        <dbReference type="ARBA" id="ARBA00023002"/>
    </source>
</evidence>
<dbReference type="CDD" id="cd11043">
    <property type="entry name" value="CYP90-like"/>
    <property type="match status" value="1"/>
</dbReference>
<comment type="cofactor">
    <cofactor evidence="1 10">
        <name>heme</name>
        <dbReference type="ChEBI" id="CHEBI:30413"/>
    </cofactor>
</comment>
<dbReference type="PROSITE" id="PS00086">
    <property type="entry name" value="CYTOCHROME_P450"/>
    <property type="match status" value="1"/>
</dbReference>
<evidence type="ECO:0000256" key="9">
    <source>
        <dbReference type="ARBA" id="ARBA00023136"/>
    </source>
</evidence>
<keyword evidence="7 11" id="KW-0560">Oxidoreductase</keyword>
<dbReference type="GO" id="GO:0016020">
    <property type="term" value="C:membrane"/>
    <property type="evidence" value="ECO:0007669"/>
    <property type="project" value="UniProtKB-SubCell"/>
</dbReference>
<feature type="binding site" description="axial binding residue" evidence="10">
    <location>
        <position position="378"/>
    </location>
    <ligand>
        <name>heme</name>
        <dbReference type="ChEBI" id="CHEBI:30413"/>
    </ligand>
    <ligandPart>
        <name>Fe</name>
        <dbReference type="ChEBI" id="CHEBI:18248"/>
    </ligandPart>
</feature>
<keyword evidence="8 10" id="KW-0408">Iron</keyword>
<evidence type="ECO:0000256" key="11">
    <source>
        <dbReference type="RuleBase" id="RU000461"/>
    </source>
</evidence>
<name>A0ABC8S388_9AQUA</name>
<dbReference type="InterPro" id="IPR036396">
    <property type="entry name" value="Cyt_P450_sf"/>
</dbReference>
<comment type="subcellular location">
    <subcellularLocation>
        <location evidence="2">Membrane</location>
        <topology evidence="2">Single-pass membrane protein</topology>
    </subcellularLocation>
</comment>
<evidence type="ECO:0000313" key="13">
    <source>
        <dbReference type="Proteomes" id="UP001642360"/>
    </source>
</evidence>
<keyword evidence="6" id="KW-1133">Transmembrane helix</keyword>
<evidence type="ECO:0000256" key="3">
    <source>
        <dbReference type="ARBA" id="ARBA00010617"/>
    </source>
</evidence>
<keyword evidence="10 11" id="KW-0349">Heme</keyword>
<dbReference type="GO" id="GO:0004497">
    <property type="term" value="F:monooxygenase activity"/>
    <property type="evidence" value="ECO:0007669"/>
    <property type="project" value="UniProtKB-KW"/>
</dbReference>
<evidence type="ECO:0000256" key="2">
    <source>
        <dbReference type="ARBA" id="ARBA00004167"/>
    </source>
</evidence>
<dbReference type="SUPFAM" id="SSF48264">
    <property type="entry name" value="Cytochrome P450"/>
    <property type="match status" value="1"/>
</dbReference>
<keyword evidence="13" id="KW-1185">Reference proteome</keyword>
<dbReference type="AlphaFoldDB" id="A0ABC8S388"/>
<reference evidence="12 13" key="1">
    <citation type="submission" date="2024-02" db="EMBL/GenBank/DDBJ databases">
        <authorList>
            <person name="Vignale AGUSTIN F."/>
            <person name="Sosa J E."/>
            <person name="Modenutti C."/>
        </authorList>
    </citation>
    <scope>NUCLEOTIDE SEQUENCE [LARGE SCALE GENOMIC DNA]</scope>
</reference>
<keyword evidence="9" id="KW-0472">Membrane</keyword>
<evidence type="ECO:0000256" key="10">
    <source>
        <dbReference type="PIRSR" id="PIRSR602401-1"/>
    </source>
</evidence>
<dbReference type="PRINTS" id="PR00385">
    <property type="entry name" value="P450"/>
</dbReference>
<gene>
    <name evidence="12" type="ORF">ILEXP_LOCUS18870</name>
</gene>
<dbReference type="EMBL" id="CAUOFW020002058">
    <property type="protein sequence ID" value="CAK9150716.1"/>
    <property type="molecule type" value="Genomic_DNA"/>
</dbReference>
<evidence type="ECO:0000256" key="6">
    <source>
        <dbReference type="ARBA" id="ARBA00022989"/>
    </source>
</evidence>
<accession>A0ABC8S388</accession>
<comment type="caution">
    <text evidence="12">The sequence shown here is derived from an EMBL/GenBank/DDBJ whole genome shotgun (WGS) entry which is preliminary data.</text>
</comment>
<organism evidence="12 13">
    <name type="scientific">Ilex paraguariensis</name>
    <name type="common">yerba mate</name>
    <dbReference type="NCBI Taxonomy" id="185542"/>
    <lineage>
        <taxon>Eukaryota</taxon>
        <taxon>Viridiplantae</taxon>
        <taxon>Streptophyta</taxon>
        <taxon>Embryophyta</taxon>
        <taxon>Tracheophyta</taxon>
        <taxon>Spermatophyta</taxon>
        <taxon>Magnoliopsida</taxon>
        <taxon>eudicotyledons</taxon>
        <taxon>Gunneridae</taxon>
        <taxon>Pentapetalae</taxon>
        <taxon>asterids</taxon>
        <taxon>campanulids</taxon>
        <taxon>Aquifoliales</taxon>
        <taxon>Aquifoliaceae</taxon>
        <taxon>Ilex</taxon>
    </lineage>
</organism>
<keyword evidence="11" id="KW-0503">Monooxygenase</keyword>
<dbReference type="PANTHER" id="PTHR24286:SF366">
    <property type="entry name" value="BETA-AMYRIN 28-OXIDASE"/>
    <property type="match status" value="1"/>
</dbReference>
<sequence>MEYSSMVRNGTPEKFVADRIKQFSPSVFRTSLIGQPMAMLCGPEGNKFLFSNENTLVEMWWPSSIDKIFPKSSHKNSAKNDSAKARKIFQTCLKGEALQKNVCIIDAVVKDHLNTNWNHSELKVCPVVSKLTFTLACRLLLSIEDPEKIEKLLKPIQDIASGTISMAINLPGTAFNRAIKASRAIREELQGMMKQRKIDLLEKRASPTQDLLSLMLLATDENDQFMSELDISSHILGFLHAGYDTVNVALIFIVKYLAELPEVYQEVLREQMEIARSKEPGELLNWEDTRKMRYSWNVASEVLRMTPPVLGTFRQAITDFTYAGYKIPKGWKFHWMVQATHRNPEYFPNPEKFDPSRFEGSGPARYAYVPFGGGTHMCPGNEYARMAILVFMHNLVTKFRWEKLIPNEKVLCHPYPRPDQGLPIRLHPHKS</sequence>
<evidence type="ECO:0000256" key="5">
    <source>
        <dbReference type="ARBA" id="ARBA00022723"/>
    </source>
</evidence>
<dbReference type="InterPro" id="IPR001128">
    <property type="entry name" value="Cyt_P450"/>
</dbReference>